<dbReference type="SUPFAM" id="SSF46689">
    <property type="entry name" value="Homeodomain-like"/>
    <property type="match status" value="2"/>
</dbReference>
<reference evidence="5 6" key="1">
    <citation type="submission" date="2023-01" db="EMBL/GenBank/DDBJ databases">
        <title>Minimal conservation of predation-associated metabolite biosynthetic gene clusters underscores biosynthetic potential of Myxococcota including descriptions for ten novel species: Archangium lansinium sp. nov., Myxococcus landrumus sp. nov., Nannocystis bai.</title>
        <authorList>
            <person name="Ahearne A."/>
            <person name="Stevens C."/>
            <person name="Dowd S."/>
        </authorList>
    </citation>
    <scope>NUCLEOTIDE SEQUENCE [LARGE SCALE GENOMIC DNA]</scope>
    <source>
        <strain evidence="5 6">WIWO2</strain>
    </source>
</reference>
<comment type="caution">
    <text evidence="5">The sequence shown here is derived from an EMBL/GenBank/DDBJ whole genome shotgun (WGS) entry which is preliminary data.</text>
</comment>
<gene>
    <name evidence="5" type="ORF">POL72_08380</name>
</gene>
<dbReference type="InterPro" id="IPR050204">
    <property type="entry name" value="AraC_XylS_family_regulators"/>
</dbReference>
<dbReference type="PANTHER" id="PTHR46796:SF2">
    <property type="entry name" value="TRANSCRIPTIONAL REGULATORY PROTEIN"/>
    <property type="match status" value="1"/>
</dbReference>
<dbReference type="EMBL" id="JAQNDK010000001">
    <property type="protein sequence ID" value="MDC0677758.1"/>
    <property type="molecule type" value="Genomic_DNA"/>
</dbReference>
<dbReference type="InterPro" id="IPR009057">
    <property type="entry name" value="Homeodomain-like_sf"/>
</dbReference>
<evidence type="ECO:0000259" key="4">
    <source>
        <dbReference type="PROSITE" id="PS01124"/>
    </source>
</evidence>
<dbReference type="Pfam" id="PF12833">
    <property type="entry name" value="HTH_18"/>
    <property type="match status" value="1"/>
</dbReference>
<evidence type="ECO:0000256" key="3">
    <source>
        <dbReference type="ARBA" id="ARBA00023163"/>
    </source>
</evidence>
<dbReference type="RefSeq" id="WP_272094510.1">
    <property type="nucleotide sequence ID" value="NZ_JAQNDK010000001.1"/>
</dbReference>
<evidence type="ECO:0000256" key="1">
    <source>
        <dbReference type="ARBA" id="ARBA00023015"/>
    </source>
</evidence>
<dbReference type="Proteomes" id="UP001217485">
    <property type="component" value="Unassembled WGS sequence"/>
</dbReference>
<dbReference type="PROSITE" id="PS01124">
    <property type="entry name" value="HTH_ARAC_FAMILY_2"/>
    <property type="match status" value="1"/>
</dbReference>
<protein>
    <submittedName>
        <fullName evidence="5">AraC family transcriptional regulator</fullName>
    </submittedName>
</protein>
<keyword evidence="6" id="KW-1185">Reference proteome</keyword>
<dbReference type="Gene3D" id="1.10.10.60">
    <property type="entry name" value="Homeodomain-like"/>
    <property type="match status" value="2"/>
</dbReference>
<organism evidence="5 6">
    <name type="scientific">Sorangium atrum</name>
    <dbReference type="NCBI Taxonomy" id="2995308"/>
    <lineage>
        <taxon>Bacteria</taxon>
        <taxon>Pseudomonadati</taxon>
        <taxon>Myxococcota</taxon>
        <taxon>Polyangia</taxon>
        <taxon>Polyangiales</taxon>
        <taxon>Polyangiaceae</taxon>
        <taxon>Sorangium</taxon>
    </lineage>
</organism>
<dbReference type="PANTHER" id="PTHR46796">
    <property type="entry name" value="HTH-TYPE TRANSCRIPTIONAL ACTIVATOR RHAS-RELATED"/>
    <property type="match status" value="1"/>
</dbReference>
<evidence type="ECO:0000256" key="2">
    <source>
        <dbReference type="ARBA" id="ARBA00023125"/>
    </source>
</evidence>
<dbReference type="SMART" id="SM00342">
    <property type="entry name" value="HTH_ARAC"/>
    <property type="match status" value="1"/>
</dbReference>
<feature type="domain" description="HTH araC/xylS-type" evidence="4">
    <location>
        <begin position="178"/>
        <end position="275"/>
    </location>
</feature>
<keyword evidence="3" id="KW-0804">Transcription</keyword>
<dbReference type="InterPro" id="IPR018060">
    <property type="entry name" value="HTH_AraC"/>
</dbReference>
<evidence type="ECO:0000313" key="5">
    <source>
        <dbReference type="EMBL" id="MDC0677758.1"/>
    </source>
</evidence>
<evidence type="ECO:0000313" key="6">
    <source>
        <dbReference type="Proteomes" id="UP001217485"/>
    </source>
</evidence>
<proteinExistence type="predicted"/>
<accession>A0ABT5BUD0</accession>
<name>A0ABT5BUD0_9BACT</name>
<keyword evidence="1" id="KW-0805">Transcription regulation</keyword>
<keyword evidence="2" id="KW-0238">DNA-binding</keyword>
<sequence>MDLSAAQRGRSQIAFSRPAALPGLTVGQFRSDGPLFTCVTDRYATALHFSGRSEWSLRGARWSSGPGTIDVKVPGEVFAEHARQGQRRFQVVIFDARMVDEARATLDSPASPPTENALCAHDPRAAPLAALHRSLLRGDATPLELAGVSSEALAALCELTTMRRDPPRPRSAWARAVTRARELLDARFTESIALDELAAHARLDKFRLCRAFREEVGLPPHAYVTYRRVGLAGALLARGVPQAEVAARVGLYDQSQLHRHFKRIAGVTPGAYARAAR</sequence>